<comment type="caution">
    <text evidence="3">The sequence shown here is derived from an EMBL/GenBank/DDBJ whole genome shotgun (WGS) entry which is preliminary data.</text>
</comment>
<accession>A0A212FMW9</accession>
<dbReference type="InterPro" id="IPR018114">
    <property type="entry name" value="TRYPSIN_HIS"/>
</dbReference>
<dbReference type="CDD" id="cd00190">
    <property type="entry name" value="Tryp_SPc"/>
    <property type="match status" value="1"/>
</dbReference>
<dbReference type="PROSITE" id="PS50240">
    <property type="entry name" value="TRYPSIN_DOM"/>
    <property type="match status" value="1"/>
</dbReference>
<feature type="region of interest" description="Disordered" evidence="1">
    <location>
        <begin position="285"/>
        <end position="431"/>
    </location>
</feature>
<feature type="compositionally biased region" description="Acidic residues" evidence="1">
    <location>
        <begin position="353"/>
        <end position="362"/>
    </location>
</feature>
<dbReference type="InterPro" id="IPR009003">
    <property type="entry name" value="Peptidase_S1_PA"/>
</dbReference>
<dbReference type="GO" id="GO:0004252">
    <property type="term" value="F:serine-type endopeptidase activity"/>
    <property type="evidence" value="ECO:0007669"/>
    <property type="project" value="InterPro"/>
</dbReference>
<keyword evidence="4" id="KW-1185">Reference proteome</keyword>
<sequence length="431" mass="47122">MAALGALLVLFAVSWVGAYPSPQLADFPENARGGNTRIVSGWEAVNGQIPYQLSLRMVDASGSVFGCGATLIHNEWAMTAAHCTARRVTIVIRVGGVELSRPSLILESTEYYNHPLYIESLAGVVQPNDIGLIKLNKYVQYNDLIQPIRIQRDADKNKDYSEVRLQASGWGRTWTNGASPQILNWVYLLGVSNNFCRSLFTNIVVDSTICANAYNVSSQSTCQGDSGGPLVVVDEDGQLTQVGVSSFVSSSGCHTPLPAGFIRPGHYHSWFSEITGIDFDWDFVQPTVPEPSTTEEVTTSVTEDLTTEPAEDVTTGAPEDLTTEPAEDVTTGAPEDLTTEPSEEVTTGAPEDLTTEGAEEITTEASTAAPEEEEEQEEDKDEDEDDEDEDEDEEDESGSEEDSEDDEDDEDDDEEDEEDDEDDEDDEEDEE</sequence>
<dbReference type="Pfam" id="PF00089">
    <property type="entry name" value="Trypsin"/>
    <property type="match status" value="1"/>
</dbReference>
<dbReference type="Proteomes" id="UP000007151">
    <property type="component" value="Unassembled WGS sequence"/>
</dbReference>
<dbReference type="KEGG" id="dpl:KGM_207109"/>
<dbReference type="SMART" id="SM00020">
    <property type="entry name" value="Tryp_SPc"/>
    <property type="match status" value="1"/>
</dbReference>
<dbReference type="STRING" id="278856.A0A212FMW9"/>
<dbReference type="SUPFAM" id="SSF50494">
    <property type="entry name" value="Trypsin-like serine proteases"/>
    <property type="match status" value="1"/>
</dbReference>
<reference evidence="3 4" key="1">
    <citation type="journal article" date="2011" name="Cell">
        <title>The monarch butterfly genome yields insights into long-distance migration.</title>
        <authorList>
            <person name="Zhan S."/>
            <person name="Merlin C."/>
            <person name="Boore J.L."/>
            <person name="Reppert S.M."/>
        </authorList>
    </citation>
    <scope>NUCLEOTIDE SEQUENCE [LARGE SCALE GENOMIC DNA]</scope>
    <source>
        <strain evidence="3">F-2</strain>
    </source>
</reference>
<proteinExistence type="predicted"/>
<dbReference type="GO" id="GO:0006508">
    <property type="term" value="P:proteolysis"/>
    <property type="evidence" value="ECO:0007669"/>
    <property type="project" value="InterPro"/>
</dbReference>
<feature type="compositionally biased region" description="Acidic residues" evidence="1">
    <location>
        <begin position="370"/>
        <end position="431"/>
    </location>
</feature>
<gene>
    <name evidence="3" type="ORF">KGM_207109</name>
</gene>
<dbReference type="Gene3D" id="2.40.10.10">
    <property type="entry name" value="Trypsin-like serine proteases"/>
    <property type="match status" value="2"/>
</dbReference>
<feature type="signal peptide" evidence="2">
    <location>
        <begin position="1"/>
        <end position="18"/>
    </location>
</feature>
<dbReference type="PANTHER" id="PTHR24250:SF50">
    <property type="entry name" value="PEPTIDASE S1 DOMAIN-CONTAINING PROTEIN"/>
    <property type="match status" value="1"/>
</dbReference>
<dbReference type="InterPro" id="IPR001254">
    <property type="entry name" value="Trypsin_dom"/>
</dbReference>
<name>A0A212FMW9_DANPL</name>
<evidence type="ECO:0000256" key="2">
    <source>
        <dbReference type="SAM" id="SignalP"/>
    </source>
</evidence>
<evidence type="ECO:0000313" key="4">
    <source>
        <dbReference type="Proteomes" id="UP000007151"/>
    </source>
</evidence>
<feature type="compositionally biased region" description="Low complexity" evidence="1">
    <location>
        <begin position="285"/>
        <end position="304"/>
    </location>
</feature>
<dbReference type="InterPro" id="IPR043504">
    <property type="entry name" value="Peptidase_S1_PA_chymotrypsin"/>
</dbReference>
<dbReference type="PRINTS" id="PR00722">
    <property type="entry name" value="CHYMOTRYPSIN"/>
</dbReference>
<dbReference type="InterPro" id="IPR033116">
    <property type="entry name" value="TRYPSIN_SER"/>
</dbReference>
<evidence type="ECO:0000313" key="3">
    <source>
        <dbReference type="EMBL" id="OWR55096.1"/>
    </source>
</evidence>
<keyword evidence="2" id="KW-0732">Signal</keyword>
<feature type="chain" id="PRO_5043411125" evidence="2">
    <location>
        <begin position="19"/>
        <end position="431"/>
    </location>
</feature>
<protein>
    <submittedName>
        <fullName evidence="3">Trypsin serine proteinase T26</fullName>
    </submittedName>
</protein>
<evidence type="ECO:0000256" key="1">
    <source>
        <dbReference type="SAM" id="MobiDB-lite"/>
    </source>
</evidence>
<dbReference type="InterPro" id="IPR001314">
    <property type="entry name" value="Peptidase_S1A"/>
</dbReference>
<dbReference type="OrthoDB" id="5597713at2759"/>
<dbReference type="EMBL" id="AGBW02007651">
    <property type="protein sequence ID" value="OWR55096.1"/>
    <property type="molecule type" value="Genomic_DNA"/>
</dbReference>
<dbReference type="PROSITE" id="PS00135">
    <property type="entry name" value="TRYPSIN_SER"/>
    <property type="match status" value="1"/>
</dbReference>
<organism evidence="3 4">
    <name type="scientific">Danaus plexippus plexippus</name>
    <dbReference type="NCBI Taxonomy" id="278856"/>
    <lineage>
        <taxon>Eukaryota</taxon>
        <taxon>Metazoa</taxon>
        <taxon>Ecdysozoa</taxon>
        <taxon>Arthropoda</taxon>
        <taxon>Hexapoda</taxon>
        <taxon>Insecta</taxon>
        <taxon>Pterygota</taxon>
        <taxon>Neoptera</taxon>
        <taxon>Endopterygota</taxon>
        <taxon>Lepidoptera</taxon>
        <taxon>Glossata</taxon>
        <taxon>Ditrysia</taxon>
        <taxon>Papilionoidea</taxon>
        <taxon>Nymphalidae</taxon>
        <taxon>Danainae</taxon>
        <taxon>Danaini</taxon>
        <taxon>Danaina</taxon>
        <taxon>Danaus</taxon>
        <taxon>Danaus</taxon>
    </lineage>
</organism>
<dbReference type="AlphaFoldDB" id="A0A212FMW9"/>
<dbReference type="PROSITE" id="PS00134">
    <property type="entry name" value="TRYPSIN_HIS"/>
    <property type="match status" value="1"/>
</dbReference>
<dbReference type="PANTHER" id="PTHR24250">
    <property type="entry name" value="CHYMOTRYPSIN-RELATED"/>
    <property type="match status" value="1"/>
</dbReference>